<dbReference type="Pfam" id="PF01531">
    <property type="entry name" value="Glyco_transf_11"/>
    <property type="match status" value="1"/>
</dbReference>
<dbReference type="InterPro" id="IPR002516">
    <property type="entry name" value="Glyco_trans_11"/>
</dbReference>
<evidence type="ECO:0000256" key="1">
    <source>
        <dbReference type="ARBA" id="ARBA00022676"/>
    </source>
</evidence>
<sequence>MEQKVLKFILVISYDKKYKVNKNVNEVAMRTIHVYLTGRLGNQLFQYAFARKLQKQYGGKIICNVYDLEHNNNKIKNNKGKSEKFQYDMSNYILNDNVEIEDRKLPWYADFNNFLVKVIKKIFPRLYFELMAKFGYLIWQRDDYINIPKICTSQITICGWWQDFRFFNGVNEQLSNEIVPKTLPVQKNKEMYELAKNKESVCISIRGGNYLVPKIKELLFVCDRDYFYTAIEQMNLALNKPEYLIFSDDLDWVRSYLRLEEKFPNYKFHYESGEDSVEEKIRMMTACNNFIISNSSFSWWAQYLSKNKNKIVMAPNSWFADGRQNGLYMKDWILLPGRTRR</sequence>
<dbReference type="CDD" id="cd11301">
    <property type="entry name" value="Fut1_Fut2_like"/>
    <property type="match status" value="1"/>
</dbReference>
<dbReference type="GO" id="GO:0005975">
    <property type="term" value="P:carbohydrate metabolic process"/>
    <property type="evidence" value="ECO:0007669"/>
    <property type="project" value="InterPro"/>
</dbReference>
<dbReference type="AlphaFoldDB" id="T2KI86"/>
<gene>
    <name evidence="3" type="primary">epsH</name>
</gene>
<name>T2KI86_9LACO</name>
<reference evidence="3" key="1">
    <citation type="journal article" date="2014" name="Appl. Environ. Microbiol.">
        <title>Exopolysaccharide production and ropy phenotype are determined by two gene clusters in putative probiotic strain Lactobacillus paraplantarum BGCG11.</title>
        <authorList>
            <person name="Zivkovic M."/>
            <person name="Miljkovic M."/>
            <person name="Ruas-Madiedo P."/>
            <person name="Strahinic I."/>
            <person name="Tolinacki M."/>
            <person name="Golic N."/>
            <person name="Kojic M."/>
        </authorList>
    </citation>
    <scope>NUCLEOTIDE SEQUENCE</scope>
    <source>
        <strain evidence="3">BGCG11</strain>
    </source>
</reference>
<evidence type="ECO:0000313" key="3">
    <source>
        <dbReference type="EMBL" id="CDF77684.1"/>
    </source>
</evidence>
<dbReference type="PANTHER" id="PTHR11927">
    <property type="entry name" value="GALACTOSIDE 2-L-FUCOSYLTRANSFERASE"/>
    <property type="match status" value="1"/>
</dbReference>
<evidence type="ECO:0000256" key="2">
    <source>
        <dbReference type="ARBA" id="ARBA00022679"/>
    </source>
</evidence>
<accession>T2KI86</accession>
<proteinExistence type="predicted"/>
<dbReference type="PANTHER" id="PTHR11927:SF9">
    <property type="entry name" value="L-FUCOSYLTRANSFERASE"/>
    <property type="match status" value="1"/>
</dbReference>
<protein>
    <recommendedName>
        <fullName evidence="4">Alpha-1,2-fucosyltransferase</fullName>
    </recommendedName>
</protein>
<evidence type="ECO:0008006" key="4">
    <source>
        <dbReference type="Google" id="ProtNLM"/>
    </source>
</evidence>
<dbReference type="GO" id="GO:0008107">
    <property type="term" value="F:galactoside 2-alpha-L-fucosyltransferase activity"/>
    <property type="evidence" value="ECO:0007669"/>
    <property type="project" value="InterPro"/>
</dbReference>
<keyword evidence="2" id="KW-0808">Transferase</keyword>
<keyword evidence="1" id="KW-0328">Glycosyltransferase</keyword>
<dbReference type="GO" id="GO:0016020">
    <property type="term" value="C:membrane"/>
    <property type="evidence" value="ECO:0007669"/>
    <property type="project" value="InterPro"/>
</dbReference>
<organism evidence="3">
    <name type="scientific">Lactiplantibacillus paraplantarum</name>
    <dbReference type="NCBI Taxonomy" id="60520"/>
    <lineage>
        <taxon>Bacteria</taxon>
        <taxon>Bacillati</taxon>
        <taxon>Bacillota</taxon>
        <taxon>Bacilli</taxon>
        <taxon>Lactobacillales</taxon>
        <taxon>Lactobacillaceae</taxon>
        <taxon>Lactiplantibacillus</taxon>
    </lineage>
</organism>
<dbReference type="EMBL" id="HG316787">
    <property type="protein sequence ID" value="CDF77684.1"/>
    <property type="molecule type" value="Genomic_DNA"/>
</dbReference>